<protein>
    <submittedName>
        <fullName evidence="1">Uncharacterized protein</fullName>
    </submittedName>
</protein>
<accession>M1YL50</accession>
<name>M1YL50_NITG3</name>
<evidence type="ECO:0000313" key="1">
    <source>
        <dbReference type="EMBL" id="CCQ91176.1"/>
    </source>
</evidence>
<dbReference type="InParanoid" id="M1YL50"/>
<proteinExistence type="predicted"/>
<dbReference type="AlphaFoldDB" id="M1YL50"/>
<dbReference type="STRING" id="1266370.NITGR_590052"/>
<keyword evidence="2" id="KW-1185">Reference proteome</keyword>
<dbReference type="HOGENOM" id="CLU_114891_0_0_0"/>
<evidence type="ECO:0000313" key="2">
    <source>
        <dbReference type="Proteomes" id="UP000011704"/>
    </source>
</evidence>
<dbReference type="Proteomes" id="UP000011704">
    <property type="component" value="Unassembled WGS sequence"/>
</dbReference>
<sequence length="188" mass="21156">MTLGCIGYGSLIWSPRDLAKHLQHGDRWLGDGPALPVEFARESDRRRITLVIVPGHPESTTYWTPYNHANIDEAREQLAGRECCGTEHIGLLTASGRTESALTPALLDVLKTWMESKNLSGLVWTELPFGFKANPGHLPTVEDVCAYLEGLIKRNEHANAEEYIRKAPLQIDTPYRKIIEQRFGWPPL</sequence>
<gene>
    <name evidence="1" type="ORF">NITGR_590052</name>
</gene>
<dbReference type="OrthoDB" id="262743at2"/>
<dbReference type="EMBL" id="CAQJ01000065">
    <property type="protein sequence ID" value="CCQ91176.1"/>
    <property type="molecule type" value="Genomic_DNA"/>
</dbReference>
<dbReference type="RefSeq" id="WP_005009513.1">
    <property type="nucleotide sequence ID" value="NZ_HG422173.1"/>
</dbReference>
<reference evidence="1 2" key="1">
    <citation type="journal article" date="2013" name="Front. Microbiol.">
        <title>The genome of Nitrospina gracilis illuminates the metabolism and evolution of the major marine nitrite oxidizer.</title>
        <authorList>
            <person name="Luecker S."/>
            <person name="Nowka B."/>
            <person name="Rattei T."/>
            <person name="Spieck E."/>
            <person name="and Daims H."/>
        </authorList>
    </citation>
    <scope>NUCLEOTIDE SEQUENCE [LARGE SCALE GENOMIC DNA]</scope>
    <source>
        <strain evidence="1 2">3/211</strain>
    </source>
</reference>
<organism evidence="1 2">
    <name type="scientific">Nitrospina gracilis (strain 3/211)</name>
    <dbReference type="NCBI Taxonomy" id="1266370"/>
    <lineage>
        <taxon>Bacteria</taxon>
        <taxon>Pseudomonadati</taxon>
        <taxon>Nitrospinota/Tectimicrobiota group</taxon>
        <taxon>Nitrospinota</taxon>
        <taxon>Nitrospinia</taxon>
        <taxon>Nitrospinales</taxon>
        <taxon>Nitrospinaceae</taxon>
        <taxon>Nitrospina</taxon>
    </lineage>
</organism>
<comment type="caution">
    <text evidence="1">The sequence shown here is derived from an EMBL/GenBank/DDBJ whole genome shotgun (WGS) entry which is preliminary data.</text>
</comment>